<dbReference type="EMBL" id="PYSW02000004">
    <property type="protein sequence ID" value="KAG2392578.1"/>
    <property type="molecule type" value="Genomic_DNA"/>
</dbReference>
<protein>
    <submittedName>
        <fullName evidence="2">Uncharacterized protein</fullName>
    </submittedName>
</protein>
<keyword evidence="1" id="KW-1133">Transmembrane helix</keyword>
<keyword evidence="1" id="KW-0812">Transmembrane</keyword>
<accession>A0AA88H0L7</accession>
<dbReference type="AlphaFoldDB" id="A0AA88H0L7"/>
<evidence type="ECO:0000256" key="1">
    <source>
        <dbReference type="SAM" id="Phobius"/>
    </source>
</evidence>
<evidence type="ECO:0000313" key="3">
    <source>
        <dbReference type="Proteomes" id="UP000816034"/>
    </source>
</evidence>
<proteinExistence type="predicted"/>
<name>A0AA88H0L7_NAELO</name>
<dbReference type="RefSeq" id="XP_044554472.1">
    <property type="nucleotide sequence ID" value="XM_044686944.1"/>
</dbReference>
<feature type="transmembrane region" description="Helical" evidence="1">
    <location>
        <begin position="197"/>
        <end position="217"/>
    </location>
</feature>
<dbReference type="GeneID" id="68103757"/>
<evidence type="ECO:0000313" key="2">
    <source>
        <dbReference type="EMBL" id="KAG2392578.1"/>
    </source>
</evidence>
<organism evidence="2 3">
    <name type="scientific">Naegleria lovaniensis</name>
    <name type="common">Amoeba</name>
    <dbReference type="NCBI Taxonomy" id="51637"/>
    <lineage>
        <taxon>Eukaryota</taxon>
        <taxon>Discoba</taxon>
        <taxon>Heterolobosea</taxon>
        <taxon>Tetramitia</taxon>
        <taxon>Eutetramitia</taxon>
        <taxon>Vahlkampfiidae</taxon>
        <taxon>Naegleria</taxon>
    </lineage>
</organism>
<sequence length="220" mass="24879">MIKGRAVFKNAAKGWASIGFRTGFDYMTLVDDNGGTDYPKMGSSTFYVGFRDAYLNHYFQEYTSNSDATPQLCSKQSGIGFTRSLNTSQTNSDDIHIIFERPLIMTTSVLGYYQFQNGDNSSIMFAKNTEKPVPASKYLDDMCRHNHAEVMPLNFFAPSTCLDSHLIPPVPDYLEPLPSDYYDKFSKEKSKSNPSRSISLLNAFILYFVIGVTLFYMRNA</sequence>
<comment type="caution">
    <text evidence="2">The sequence shown here is derived from an EMBL/GenBank/DDBJ whole genome shotgun (WGS) entry which is preliminary data.</text>
</comment>
<keyword evidence="3" id="KW-1185">Reference proteome</keyword>
<gene>
    <name evidence="2" type="ORF">C9374_011303</name>
</gene>
<reference evidence="2 3" key="1">
    <citation type="journal article" date="2018" name="BMC Genomics">
        <title>The genome of Naegleria lovaniensis, the basis for a comparative approach to unravel pathogenicity factors of the human pathogenic amoeba N. fowleri.</title>
        <authorList>
            <person name="Liechti N."/>
            <person name="Schurch N."/>
            <person name="Bruggmann R."/>
            <person name="Wittwer M."/>
        </authorList>
    </citation>
    <scope>NUCLEOTIDE SEQUENCE [LARGE SCALE GENOMIC DNA]</scope>
    <source>
        <strain evidence="2 3">ATCC 30569</strain>
    </source>
</reference>
<dbReference type="Proteomes" id="UP000816034">
    <property type="component" value="Unassembled WGS sequence"/>
</dbReference>
<keyword evidence="1" id="KW-0472">Membrane</keyword>